<dbReference type="PANTHER" id="PTHR32552">
    <property type="entry name" value="FERRICHROME IRON RECEPTOR-RELATED"/>
    <property type="match status" value="1"/>
</dbReference>
<evidence type="ECO:0000259" key="13">
    <source>
        <dbReference type="Pfam" id="PF00593"/>
    </source>
</evidence>
<accession>S7VFQ2</accession>
<dbReference type="PROSITE" id="PS52016">
    <property type="entry name" value="TONB_DEPENDENT_REC_3"/>
    <property type="match status" value="1"/>
</dbReference>
<dbReference type="SUPFAM" id="SSF56935">
    <property type="entry name" value="Porins"/>
    <property type="match status" value="1"/>
</dbReference>
<evidence type="ECO:0000256" key="4">
    <source>
        <dbReference type="ARBA" id="ARBA00022496"/>
    </source>
</evidence>
<keyword evidence="7" id="KW-0406">Ion transport</keyword>
<comment type="similarity">
    <text evidence="11 12">Belongs to the TonB-dependent receptor family.</text>
</comment>
<proteinExistence type="inferred from homology"/>
<dbReference type="eggNOG" id="COG4771">
    <property type="taxonomic scope" value="Bacteria"/>
</dbReference>
<evidence type="ECO:0000256" key="7">
    <source>
        <dbReference type="ARBA" id="ARBA00023065"/>
    </source>
</evidence>
<keyword evidence="2 11" id="KW-0813">Transport</keyword>
<sequence length="1149" mass="127600">MFNNQNSVSSEFYLRIKEEMKRKLFCGDFVNLSSKAKQIMQLSLFLLVLNIAMFSSTASYSQGTNNEQSQQKTVTGIVTDSEGLPLIGVAVLGQGTNNGTVTNLDGDFSLTIPASTEVLQVSYIGYKKQEIVIGSQSVFNITMLDAVVGLNEVVITALGISREKESLGYSVGTVSGEDLNETPQTSVLNSMQGKVAGVQISQTYGAKGSSVSMVIRGASSLNSDNQPLFVVDGVPIYNSVNNQFNEVDLGNAVSDLNPDDIASVSVLKGPSAAALYGSRAANGVVLITTTTGENKKKGLGVSFNTSLIADVPYEYFPIQNEFASGQQGAFAFEGDAYEFWGPKLDNGFIAQQRYEDSPSELISYENNKNRQKDFYQTGLTQTNNLAFSGNYDKANFRVSVGNYLNKGILPNVDLKKNNIGINGNIKLHEKLDVTVMTSLNESKSDNRPNNDDGFITPTRGILTIGPQVDLEPYINPETWWLPGQEGVVQRRWKDRWNNPYLMQELSTTGYDRTQAMSKVQLNWEIFDNFNFIASYMRSSSTQRVESKKPYNTVNATYGGYDIQSSSNREENWEGRLTYTKTLTDFDLLVNVGGNLRDNVKENIRNSTTNLVIPGYYNIANGGPGSVIYNNFFSQKKVNSLFGQASLGYKNTVYLDVTARNDWSSTLPKDNRSYFYPSASLSVLLNEMFEMPKWVSLAKLRAGYAQVGNDVDPYQLERYYSFGQDWGDAKRASYGLTAKNAQLKPEIATSKEIGAEFALFENRLSLDATYYVVDNENQVLNISTPITSGANSKLINAGLVRGKGWEIALNSSIINQKDFTFDLGLNFTKNKTTIIELADGIEYFGVSKRGVSFFTYPGGEIGDIYQAPFEKVEDVNSEYYGHALIYSNGKTQKVTNPDNFEKIGNYNPDFILGINPSFKYKNFRVFANFDWRSGGEFYSETMMFAKNDGKLEGYNGGESYDMDGDIVQQIKDNPDKFIDKWVGGRDAEYGGFAWTDEAQREARSYINASGEQVYVNDASFAVGVQPDGNGGYIENFGGPETIWLNPYNANRSQDRELGEANLYSSTYIKLRELSITYDVPKALVNKMQLQRLSISLIGQNLFAWRKSGIFIDPETAFYANDGSGARQGGYEYYSVIPYTRSFGFKLGAEF</sequence>
<dbReference type="Pfam" id="PF00593">
    <property type="entry name" value="TonB_dep_Rec_b-barrel"/>
    <property type="match status" value="1"/>
</dbReference>
<feature type="domain" description="TonB-dependent receptor plug" evidence="14">
    <location>
        <begin position="164"/>
        <end position="284"/>
    </location>
</feature>
<dbReference type="EMBL" id="ATNM01000076">
    <property type="protein sequence ID" value="EPR69050.1"/>
    <property type="molecule type" value="Genomic_DNA"/>
</dbReference>
<gene>
    <name evidence="15" type="ORF">ADICYQ_1925</name>
</gene>
<feature type="domain" description="TonB-dependent receptor-like beta-barrel" evidence="13">
    <location>
        <begin position="494"/>
        <end position="928"/>
    </location>
</feature>
<dbReference type="Gene3D" id="2.60.40.1120">
    <property type="entry name" value="Carboxypeptidase-like, regulatory domain"/>
    <property type="match status" value="1"/>
</dbReference>
<dbReference type="FunFam" id="2.60.40.1120:FF:000003">
    <property type="entry name" value="Outer membrane protein Omp121"/>
    <property type="match status" value="1"/>
</dbReference>
<keyword evidence="5 11" id="KW-0812">Transmembrane</keyword>
<evidence type="ECO:0000256" key="12">
    <source>
        <dbReference type="RuleBase" id="RU003357"/>
    </source>
</evidence>
<keyword evidence="6" id="KW-0408">Iron</keyword>
<protein>
    <submittedName>
        <fullName evidence="15">TonB-dependent receptor</fullName>
    </submittedName>
</protein>
<dbReference type="GO" id="GO:0009279">
    <property type="term" value="C:cell outer membrane"/>
    <property type="evidence" value="ECO:0007669"/>
    <property type="project" value="UniProtKB-SubCell"/>
</dbReference>
<evidence type="ECO:0000256" key="2">
    <source>
        <dbReference type="ARBA" id="ARBA00022448"/>
    </source>
</evidence>
<dbReference type="SUPFAM" id="SSF49464">
    <property type="entry name" value="Carboxypeptidase regulatory domain-like"/>
    <property type="match status" value="1"/>
</dbReference>
<dbReference type="InterPro" id="IPR036942">
    <property type="entry name" value="Beta-barrel_TonB_sf"/>
</dbReference>
<dbReference type="NCBIfam" id="TIGR04057">
    <property type="entry name" value="SusC_RagA_signa"/>
    <property type="match status" value="1"/>
</dbReference>
<evidence type="ECO:0000256" key="10">
    <source>
        <dbReference type="ARBA" id="ARBA00023237"/>
    </source>
</evidence>
<comment type="caution">
    <text evidence="15">The sequence shown here is derived from an EMBL/GenBank/DDBJ whole genome shotgun (WGS) entry which is preliminary data.</text>
</comment>
<organism evidence="15 16">
    <name type="scientific">Cyclobacterium qasimii M12-11B</name>
    <dbReference type="NCBI Taxonomy" id="641524"/>
    <lineage>
        <taxon>Bacteria</taxon>
        <taxon>Pseudomonadati</taxon>
        <taxon>Bacteroidota</taxon>
        <taxon>Cytophagia</taxon>
        <taxon>Cytophagales</taxon>
        <taxon>Cyclobacteriaceae</taxon>
        <taxon>Cyclobacterium</taxon>
    </lineage>
</organism>
<evidence type="ECO:0000256" key="1">
    <source>
        <dbReference type="ARBA" id="ARBA00004571"/>
    </source>
</evidence>
<evidence type="ECO:0000256" key="8">
    <source>
        <dbReference type="ARBA" id="ARBA00023077"/>
    </source>
</evidence>
<dbReference type="PANTHER" id="PTHR32552:SF81">
    <property type="entry name" value="TONB-DEPENDENT OUTER MEMBRANE RECEPTOR"/>
    <property type="match status" value="1"/>
</dbReference>
<evidence type="ECO:0000313" key="15">
    <source>
        <dbReference type="EMBL" id="EPR69050.1"/>
    </source>
</evidence>
<evidence type="ECO:0000259" key="14">
    <source>
        <dbReference type="Pfam" id="PF07715"/>
    </source>
</evidence>
<dbReference type="Proteomes" id="UP000014974">
    <property type="component" value="Unassembled WGS sequence"/>
</dbReference>
<dbReference type="InterPro" id="IPR023997">
    <property type="entry name" value="TonB-dep_OMP_SusC/RagA_CS"/>
</dbReference>
<comment type="subcellular location">
    <subcellularLocation>
        <location evidence="1 11">Cell outer membrane</location>
        <topology evidence="1 11">Multi-pass membrane protein</topology>
    </subcellularLocation>
</comment>
<evidence type="ECO:0000256" key="11">
    <source>
        <dbReference type="PROSITE-ProRule" id="PRU01360"/>
    </source>
</evidence>
<dbReference type="PATRIC" id="fig|641524.5.peg.1910"/>
<keyword evidence="4" id="KW-0410">Iron transport</keyword>
<dbReference type="InterPro" id="IPR008969">
    <property type="entry name" value="CarboxyPept-like_regulatory"/>
</dbReference>
<keyword evidence="10 11" id="KW-0998">Cell outer membrane</keyword>
<evidence type="ECO:0000256" key="5">
    <source>
        <dbReference type="ARBA" id="ARBA00022692"/>
    </source>
</evidence>
<name>S7VFQ2_9BACT</name>
<dbReference type="Gene3D" id="2.170.130.10">
    <property type="entry name" value="TonB-dependent receptor, plug domain"/>
    <property type="match status" value="1"/>
</dbReference>
<evidence type="ECO:0000256" key="3">
    <source>
        <dbReference type="ARBA" id="ARBA00022452"/>
    </source>
</evidence>
<evidence type="ECO:0000256" key="6">
    <source>
        <dbReference type="ARBA" id="ARBA00023004"/>
    </source>
</evidence>
<keyword evidence="15" id="KW-0675">Receptor</keyword>
<dbReference type="STRING" id="641524.ADICYQ_1925"/>
<dbReference type="GO" id="GO:0006826">
    <property type="term" value="P:iron ion transport"/>
    <property type="evidence" value="ECO:0007669"/>
    <property type="project" value="UniProtKB-KW"/>
</dbReference>
<dbReference type="Pfam" id="PF07715">
    <property type="entry name" value="Plug"/>
    <property type="match status" value="1"/>
</dbReference>
<keyword evidence="9 11" id="KW-0472">Membrane</keyword>
<dbReference type="InterPro" id="IPR000531">
    <property type="entry name" value="Beta-barrel_TonB"/>
</dbReference>
<reference evidence="15 16" key="1">
    <citation type="journal article" date="2013" name="Genome Announc.">
        <title>Draft Genome Sequence of Cyclobacterium qasimii Strain M12-11BT, Isolated from Arctic Marine Sediment.</title>
        <authorList>
            <person name="Shivaji S."/>
            <person name="Ara S."/>
            <person name="Singh A."/>
            <person name="Kumar Pinnaka A."/>
        </authorList>
    </citation>
    <scope>NUCLEOTIDE SEQUENCE [LARGE SCALE GENOMIC DNA]</scope>
    <source>
        <strain evidence="15 16">M12-11B</strain>
    </source>
</reference>
<dbReference type="InterPro" id="IPR039426">
    <property type="entry name" value="TonB-dep_rcpt-like"/>
</dbReference>
<dbReference type="InterPro" id="IPR012910">
    <property type="entry name" value="Plug_dom"/>
</dbReference>
<dbReference type="InterPro" id="IPR037066">
    <property type="entry name" value="Plug_dom_sf"/>
</dbReference>
<dbReference type="InterPro" id="IPR023996">
    <property type="entry name" value="TonB-dep_OMP_SusC/RagA"/>
</dbReference>
<dbReference type="Pfam" id="PF13715">
    <property type="entry name" value="CarbopepD_reg_2"/>
    <property type="match status" value="1"/>
</dbReference>
<evidence type="ECO:0000256" key="9">
    <source>
        <dbReference type="ARBA" id="ARBA00023136"/>
    </source>
</evidence>
<keyword evidence="3 11" id="KW-1134">Transmembrane beta strand</keyword>
<dbReference type="eggNOG" id="COG4206">
    <property type="taxonomic scope" value="Bacteria"/>
</dbReference>
<dbReference type="Gene3D" id="2.40.170.20">
    <property type="entry name" value="TonB-dependent receptor, beta-barrel domain"/>
    <property type="match status" value="1"/>
</dbReference>
<dbReference type="NCBIfam" id="TIGR04056">
    <property type="entry name" value="OMP_RagA_SusC"/>
    <property type="match status" value="1"/>
</dbReference>
<keyword evidence="8 12" id="KW-0798">TonB box</keyword>
<evidence type="ECO:0000313" key="16">
    <source>
        <dbReference type="Proteomes" id="UP000014974"/>
    </source>
</evidence>
<dbReference type="AlphaFoldDB" id="S7VFQ2"/>